<sequence>MRGASSMGRGGVMSNALPLFVVTLSIAATVTARSAHADGVSIELPVRVSVVGATVKLGDIAKVEGDADEVARVQTIDLGPAPPVGAPIRLTRAALARWVASRTGQSSGSGERAAQVQWRGAEVVQIELKAQTLTWSRIDAAARERLTNWLDARVDQLKLTPLDRGSDLLVAPGDVRLRPRAMAPDALAQPVMTLWVDVLIDGVVSKTVPVRFRVDGTQRVWVSRSDQPPGIALVAEAFELRDTPLSSIRQRALTVTDLRGMSGSVVGARLRRSVRAGQMLATDDIESAPDVARGKTATLTVSWGAVVVESPVEVMQDGRQGEWVRVRPKTSSEAVLARVAGPGKLEISR</sequence>
<name>A0A5E5BZ39_9BURK</name>
<dbReference type="NCBIfam" id="TIGR03170">
    <property type="entry name" value="flgA_cterm"/>
    <property type="match status" value="1"/>
</dbReference>
<dbReference type="CDD" id="cd11614">
    <property type="entry name" value="SAF_CpaB_FlgA_like"/>
    <property type="match status" value="1"/>
</dbReference>
<dbReference type="GO" id="GO:0044780">
    <property type="term" value="P:bacterial-type flagellum assembly"/>
    <property type="evidence" value="ECO:0007669"/>
    <property type="project" value="InterPro"/>
</dbReference>
<dbReference type="Proteomes" id="UP000382040">
    <property type="component" value="Unassembled WGS sequence"/>
</dbReference>
<feature type="domain" description="Flagella basal body P-ring formation protein FlgA SAF" evidence="1">
    <location>
        <begin position="220"/>
        <end position="347"/>
    </location>
</feature>
<dbReference type="Pfam" id="PF13144">
    <property type="entry name" value="ChapFlgA"/>
    <property type="match status" value="1"/>
</dbReference>
<evidence type="ECO:0000259" key="1">
    <source>
        <dbReference type="Pfam" id="PF13144"/>
    </source>
</evidence>
<evidence type="ECO:0000313" key="3">
    <source>
        <dbReference type="Proteomes" id="UP000382040"/>
    </source>
</evidence>
<dbReference type="PANTHER" id="PTHR36307:SF1">
    <property type="entry name" value="FLAGELLA BASAL BODY P-RING FORMATION PROTEIN FLGA"/>
    <property type="match status" value="1"/>
</dbReference>
<dbReference type="PANTHER" id="PTHR36307">
    <property type="entry name" value="FLAGELLA BASAL BODY P-RING FORMATION PROTEIN FLGA"/>
    <property type="match status" value="1"/>
</dbReference>
<dbReference type="EMBL" id="CABPST010000019">
    <property type="protein sequence ID" value="VVE90687.1"/>
    <property type="molecule type" value="Genomic_DNA"/>
</dbReference>
<keyword evidence="3" id="KW-1185">Reference proteome</keyword>
<dbReference type="InterPro" id="IPR039246">
    <property type="entry name" value="Flagellar_FlgA"/>
</dbReference>
<evidence type="ECO:0000313" key="2">
    <source>
        <dbReference type="EMBL" id="VVE90687.1"/>
    </source>
</evidence>
<gene>
    <name evidence="2" type="ORF">PBR20603_04674</name>
</gene>
<dbReference type="OrthoDB" id="9131626at2"/>
<protein>
    <recommendedName>
        <fullName evidence="1">Flagella basal body P-ring formation protein FlgA SAF domain-containing protein</fullName>
    </recommendedName>
</protein>
<reference evidence="2 3" key="1">
    <citation type="submission" date="2019-08" db="EMBL/GenBank/DDBJ databases">
        <authorList>
            <person name="Peeters C."/>
        </authorList>
    </citation>
    <scope>NUCLEOTIDE SEQUENCE [LARGE SCALE GENOMIC DNA]</scope>
    <source>
        <strain evidence="2 3">LMG 20603</strain>
    </source>
</reference>
<organism evidence="2 3">
    <name type="scientific">Pandoraea bronchicola</name>
    <dbReference type="NCBI Taxonomy" id="2508287"/>
    <lineage>
        <taxon>Bacteria</taxon>
        <taxon>Pseudomonadati</taxon>
        <taxon>Pseudomonadota</taxon>
        <taxon>Betaproteobacteria</taxon>
        <taxon>Burkholderiales</taxon>
        <taxon>Burkholderiaceae</taxon>
        <taxon>Pandoraea</taxon>
    </lineage>
</organism>
<dbReference type="Gene3D" id="2.30.30.760">
    <property type="match status" value="1"/>
</dbReference>
<accession>A0A5E5BZ39</accession>
<proteinExistence type="predicted"/>
<dbReference type="InterPro" id="IPR017585">
    <property type="entry name" value="SAF_FlgA"/>
</dbReference>
<dbReference type="AlphaFoldDB" id="A0A5E5BZ39"/>